<keyword evidence="4" id="KW-0732">Signal</keyword>
<dbReference type="OrthoDB" id="10054666at2759"/>
<evidence type="ECO:0000256" key="8">
    <source>
        <dbReference type="ARBA" id="ARBA00023157"/>
    </source>
</evidence>
<feature type="domain" description="Voltage-dependent calcium channel alpha-2/delta subunit conserved region" evidence="12">
    <location>
        <begin position="653"/>
        <end position="884"/>
    </location>
</feature>
<dbReference type="EMBL" id="NIRI02000042">
    <property type="protein sequence ID" value="KAG5451024.1"/>
    <property type="molecule type" value="Genomic_DNA"/>
</dbReference>
<comment type="subcellular location">
    <subcellularLocation>
        <location evidence="1">Membrane</location>
        <topology evidence="1">Single-pass type I membrane protein</topology>
    </subcellularLocation>
</comment>
<keyword evidence="14" id="KW-1185">Reference proteome</keyword>
<keyword evidence="7" id="KW-0472">Membrane</keyword>
<dbReference type="InterPro" id="IPR013680">
    <property type="entry name" value="VDCC_a2/dsu"/>
</dbReference>
<evidence type="ECO:0000256" key="5">
    <source>
        <dbReference type="ARBA" id="ARBA00022837"/>
    </source>
</evidence>
<keyword evidence="8" id="KW-1015">Disulfide bond</keyword>
<gene>
    <name evidence="13" type="ORF">CSKR_105625</name>
</gene>
<feature type="region of interest" description="Disordered" evidence="10">
    <location>
        <begin position="968"/>
        <end position="1065"/>
    </location>
</feature>
<dbReference type="InterPro" id="IPR013608">
    <property type="entry name" value="VWA_N"/>
</dbReference>
<evidence type="ECO:0000256" key="4">
    <source>
        <dbReference type="ARBA" id="ARBA00022729"/>
    </source>
</evidence>
<dbReference type="PANTHER" id="PTHR10166">
    <property type="entry name" value="VOLTAGE-DEPENDENT CALCIUM CHANNEL SUBUNIT ALPHA-2/DELTA-RELATED"/>
    <property type="match status" value="1"/>
</dbReference>
<dbReference type="InterPro" id="IPR036465">
    <property type="entry name" value="vWFA_dom_sf"/>
</dbReference>
<keyword evidence="2" id="KW-0812">Transmembrane</keyword>
<dbReference type="Proteomes" id="UP000286415">
    <property type="component" value="Unassembled WGS sequence"/>
</dbReference>
<keyword evidence="6" id="KW-1133">Transmembrane helix</keyword>
<dbReference type="Pfam" id="PF08399">
    <property type="entry name" value="VWA_N"/>
    <property type="match status" value="1"/>
</dbReference>
<evidence type="ECO:0000313" key="13">
    <source>
        <dbReference type="EMBL" id="KAG5451024.1"/>
    </source>
</evidence>
<keyword evidence="9" id="KW-0325">Glycoprotein</keyword>
<evidence type="ECO:0000259" key="11">
    <source>
        <dbReference type="Pfam" id="PF08399"/>
    </source>
</evidence>
<evidence type="ECO:0000259" key="12">
    <source>
        <dbReference type="Pfam" id="PF08473"/>
    </source>
</evidence>
<evidence type="ECO:0000256" key="6">
    <source>
        <dbReference type="ARBA" id="ARBA00022989"/>
    </source>
</evidence>
<evidence type="ECO:0000256" key="1">
    <source>
        <dbReference type="ARBA" id="ARBA00004479"/>
    </source>
</evidence>
<organism evidence="13 14">
    <name type="scientific">Clonorchis sinensis</name>
    <name type="common">Chinese liver fluke</name>
    <dbReference type="NCBI Taxonomy" id="79923"/>
    <lineage>
        <taxon>Eukaryota</taxon>
        <taxon>Metazoa</taxon>
        <taxon>Spiralia</taxon>
        <taxon>Lophotrochozoa</taxon>
        <taxon>Platyhelminthes</taxon>
        <taxon>Trematoda</taxon>
        <taxon>Digenea</taxon>
        <taxon>Opisthorchiida</taxon>
        <taxon>Opisthorchiata</taxon>
        <taxon>Opisthorchiidae</taxon>
        <taxon>Clonorchis</taxon>
    </lineage>
</organism>
<feature type="domain" description="VWA N-terminal" evidence="11">
    <location>
        <begin position="90"/>
        <end position="192"/>
    </location>
</feature>
<accession>A0A8T1MNS1</accession>
<keyword evidence="5" id="KW-0106">Calcium</keyword>
<feature type="compositionally biased region" description="Basic and acidic residues" evidence="10">
    <location>
        <begin position="1026"/>
        <end position="1040"/>
    </location>
</feature>
<sequence length="1331" mass="150748">FLAWANDLEKSLSELQAITGENVLHNVYRSPSFGKREMTEEAAFELLDKAAEKINNIVKQKAELVHKIKLAAEEAYRTRTHREPTGCYLRAKAIALIPSILSPNSTQNCSDKIFLDMERNALFENTYVSLNYSVAHVPTNVYDLSKTIVSVGNWTGALDAVFRENAATDPTLKWQYFGSSTGFFQFYPGSMWDIQLDELRLDFFDCRSQPWYLSASSYAKEMLILVDKSGSMKGRSDIISNATVTEILNTLTENDFFNIIMFTDTPRYADPAIQDRLIQAFKYNKDTRENQTNSKHCSQMLMIITDSVPDSYKELLEKLDPDKNVRIFVYLLGQHSYAEPYVEELACLNRGYAVTIATLADVKENVLPAYKLRSMHKEPSDSAGDIRLEEPKIDTMIALKEEEPVMYTSVAEAVYDRTKKAMRLKQGNLLGVAGIDVPLQSFRDALRGWQAGVNNYLFAVDNNGFVLFHPGYRPVYKSTLKSHYQNVDLNEVEVPQDVKIDPNTGTPDYATPLREAMIERERKTNDLPAQIVTDNFHTTFQATRKFFSTPLEQTPFTLGLAVQWNAETDRGDAIPEFVGAKAMANEQVKRSEMDRFAPIYAEDTGSDCSAIHNHSHQGATLSPYQFCQFDQDLGALWQADPICALRRILLDGELQQRMMCDMDYLLQIRLDAKETQPLQKFWTQVHSSPLISKWGVQQAFSFHHSGLIRFHNFSSPVYPNFIKDHIFGVEDPLYAETVLTNQYFHEQKLTVFHPPPNDLFRHFSSQNLDVPIPMTMTVYNEIHQVPMAVVGLQITHHNLQKQFDKMTNACLTDNCRPCGNEVDCYLINQAALVLVSSGGEKEVGQSLKEINCALVEHMVNVSVLKQYYLYDFQGICIEVHHGAQSLSSRLLAPFYSFVKLLMKSMQELILILIGLTEPLNPLPIFGQDWNFYRGPQPEEDRFTPQHIYNEALQPQNPITNFRSKNQHQTYMGSAQPESYGYGPDHSARKPLVSSEYSLNKPQSPFYGEEPETRGPDFSIPPLPSLESEKTDEIAENRNDTTAETQPSEPEEPELQEEPTDEILGRIDQDPYEAQLRALNAIEACRLEQTALIQSLFDTEQGGNQTEGQGINKTDRVLVPGSLLDCVHKSVQQRCRSSAGTSSLTGRYACEAVCAIVRERMPQLAGKIDDCRQPLTSCTERFVAFQVASRWIDPAYVSSTNLESDQIKANQNNPPKDYVASGEYCQECGTRRWHLKPIRGTNLFFLVDYAISGASSLSCKCNCKKRFWYGAQIKIDPTKPRPIRLRRDPPSPEVCTIIKASLENSTVCTDDGKVIQPSWVLLLIVATIQLLR</sequence>
<dbReference type="GO" id="GO:0046872">
    <property type="term" value="F:metal ion binding"/>
    <property type="evidence" value="ECO:0007669"/>
    <property type="project" value="UniProtKB-KW"/>
</dbReference>
<name>A0A8T1MNS1_CLOSI</name>
<feature type="non-terminal residue" evidence="13">
    <location>
        <position position="1"/>
    </location>
</feature>
<comment type="caution">
    <text evidence="13">The sequence shown here is derived from an EMBL/GenBank/DDBJ whole genome shotgun (WGS) entry which is preliminary data.</text>
</comment>
<evidence type="ECO:0000256" key="10">
    <source>
        <dbReference type="SAM" id="MobiDB-lite"/>
    </source>
</evidence>
<reference evidence="13 14" key="2">
    <citation type="journal article" date="2021" name="Genomics">
        <title>High-quality reference genome for Clonorchis sinensis.</title>
        <authorList>
            <person name="Young N.D."/>
            <person name="Stroehlein A.J."/>
            <person name="Kinkar L."/>
            <person name="Wang T."/>
            <person name="Sohn W.M."/>
            <person name="Chang B.C.H."/>
            <person name="Kaur P."/>
            <person name="Weisz D."/>
            <person name="Dudchenko O."/>
            <person name="Aiden E.L."/>
            <person name="Korhonen P.K."/>
            <person name="Gasser R.B."/>
        </authorList>
    </citation>
    <scope>NUCLEOTIDE SEQUENCE [LARGE SCALE GENOMIC DNA]</scope>
    <source>
        <strain evidence="13">Cs-k2</strain>
    </source>
</reference>
<evidence type="ECO:0000256" key="3">
    <source>
        <dbReference type="ARBA" id="ARBA00022723"/>
    </source>
</evidence>
<reference evidence="13 14" key="1">
    <citation type="journal article" date="2018" name="Biotechnol. Adv.">
        <title>Improved genomic resources and new bioinformatic workflow for the carcinogenic parasite Clonorchis sinensis: Biotechnological implications.</title>
        <authorList>
            <person name="Wang D."/>
            <person name="Korhonen P.K."/>
            <person name="Gasser R.B."/>
            <person name="Young N.D."/>
        </authorList>
    </citation>
    <scope>NUCLEOTIDE SEQUENCE [LARGE SCALE GENOMIC DNA]</scope>
    <source>
        <strain evidence="13">Cs-k2</strain>
    </source>
</reference>
<proteinExistence type="predicted"/>
<protein>
    <submittedName>
        <fullName evidence="13">Voltage-dependent calcium channel subunit alpha-2/delta-4</fullName>
    </submittedName>
</protein>
<keyword evidence="3" id="KW-0479">Metal-binding</keyword>
<dbReference type="PANTHER" id="PTHR10166:SF37">
    <property type="entry name" value="STOLID, ISOFORM H"/>
    <property type="match status" value="1"/>
</dbReference>
<evidence type="ECO:0000313" key="14">
    <source>
        <dbReference type="Proteomes" id="UP000286415"/>
    </source>
</evidence>
<evidence type="ECO:0000256" key="2">
    <source>
        <dbReference type="ARBA" id="ARBA00022692"/>
    </source>
</evidence>
<dbReference type="Pfam" id="PF08473">
    <property type="entry name" value="VGCC_alpha2"/>
    <property type="match status" value="1"/>
</dbReference>
<evidence type="ECO:0000256" key="9">
    <source>
        <dbReference type="ARBA" id="ARBA00023180"/>
    </source>
</evidence>
<dbReference type="GO" id="GO:0005891">
    <property type="term" value="C:voltage-gated calcium channel complex"/>
    <property type="evidence" value="ECO:0007669"/>
    <property type="project" value="TreeGrafter"/>
</dbReference>
<dbReference type="SUPFAM" id="SSF53300">
    <property type="entry name" value="vWA-like"/>
    <property type="match status" value="1"/>
</dbReference>
<dbReference type="Gene3D" id="3.40.50.410">
    <property type="entry name" value="von Willebrand factor, type A domain"/>
    <property type="match status" value="1"/>
</dbReference>
<dbReference type="GO" id="GO:0005245">
    <property type="term" value="F:voltage-gated calcium channel activity"/>
    <property type="evidence" value="ECO:0007669"/>
    <property type="project" value="TreeGrafter"/>
</dbReference>
<dbReference type="Gene3D" id="3.30.450.20">
    <property type="entry name" value="PAS domain"/>
    <property type="match status" value="1"/>
</dbReference>
<feature type="compositionally biased region" description="Acidic residues" evidence="10">
    <location>
        <begin position="1048"/>
        <end position="1060"/>
    </location>
</feature>
<dbReference type="InterPro" id="IPR051173">
    <property type="entry name" value="Ca_channel_alpha-2/delta"/>
</dbReference>
<evidence type="ECO:0000256" key="7">
    <source>
        <dbReference type="ARBA" id="ARBA00023136"/>
    </source>
</evidence>